<evidence type="ECO:0000313" key="2">
    <source>
        <dbReference type="EMBL" id="PCR88706.1"/>
    </source>
</evidence>
<evidence type="ECO:0008006" key="4">
    <source>
        <dbReference type="Google" id="ProtNLM"/>
    </source>
</evidence>
<keyword evidence="3" id="KW-1185">Reference proteome</keyword>
<sequence length="199" mass="21866">MTCGESTDWQRTPPSDDRELRADGGTDDSPLLQDNRSDAVLSDDGEYRYRLTRTWDAAKPTVAFLMLNPSTADASEDDPTIRRCLGFAKDWGYGSLVVANLFGLRTPDPSNLRDHPNPIGPDNDDHLRDVCTDAAQVVAAWGANGSLQDRARAVAKSLETDLYALDTTKAGHPVHPLYQPKDAEPEPWDATELDAEGER</sequence>
<feature type="compositionally biased region" description="Acidic residues" evidence="1">
    <location>
        <begin position="185"/>
        <end position="199"/>
    </location>
</feature>
<name>A0A2A5QPD2_9EURY</name>
<protein>
    <recommendedName>
        <fullName evidence="4">DUF1643 domain-containing protein</fullName>
    </recommendedName>
</protein>
<dbReference type="Proteomes" id="UP000219689">
    <property type="component" value="Unassembled WGS sequence"/>
</dbReference>
<dbReference type="AlphaFoldDB" id="A0A2A5QPD2"/>
<dbReference type="InterPro" id="IPR012441">
    <property type="entry name" value="DUF1643"/>
</dbReference>
<feature type="region of interest" description="Disordered" evidence="1">
    <location>
        <begin position="169"/>
        <end position="199"/>
    </location>
</feature>
<accession>A0A2A5QPD2</accession>
<reference evidence="2 3" key="1">
    <citation type="submission" date="2017-09" db="EMBL/GenBank/DDBJ databases">
        <title>Genome sequences of Natrinema ejinorence JCM 13890T.</title>
        <authorList>
            <person name="Roh S.W."/>
            <person name="Kim Y.B."/>
            <person name="Kim J.Y."/>
        </authorList>
    </citation>
    <scope>NUCLEOTIDE SEQUENCE [LARGE SCALE GENOMIC DNA]</scope>
    <source>
        <strain evidence="2 3">JCM 13890</strain>
    </source>
</reference>
<dbReference type="Pfam" id="PF07799">
    <property type="entry name" value="DUF1643"/>
    <property type="match status" value="1"/>
</dbReference>
<dbReference type="EMBL" id="NXNI01000003">
    <property type="protein sequence ID" value="PCR88706.1"/>
    <property type="molecule type" value="Genomic_DNA"/>
</dbReference>
<feature type="compositionally biased region" description="Polar residues" evidence="1">
    <location>
        <begin position="1"/>
        <end position="13"/>
    </location>
</feature>
<organism evidence="2 3">
    <name type="scientific">Natrinema ejinorense</name>
    <dbReference type="NCBI Taxonomy" id="373386"/>
    <lineage>
        <taxon>Archaea</taxon>
        <taxon>Methanobacteriati</taxon>
        <taxon>Methanobacteriota</taxon>
        <taxon>Stenosarchaea group</taxon>
        <taxon>Halobacteria</taxon>
        <taxon>Halobacteriales</taxon>
        <taxon>Natrialbaceae</taxon>
        <taxon>Natrinema</taxon>
    </lineage>
</organism>
<proteinExistence type="predicted"/>
<feature type="region of interest" description="Disordered" evidence="1">
    <location>
        <begin position="1"/>
        <end position="36"/>
    </location>
</feature>
<feature type="compositionally biased region" description="Basic and acidic residues" evidence="1">
    <location>
        <begin position="14"/>
        <end position="24"/>
    </location>
</feature>
<dbReference type="OrthoDB" id="286501at2157"/>
<evidence type="ECO:0000313" key="3">
    <source>
        <dbReference type="Proteomes" id="UP000219689"/>
    </source>
</evidence>
<evidence type="ECO:0000256" key="1">
    <source>
        <dbReference type="SAM" id="MobiDB-lite"/>
    </source>
</evidence>
<gene>
    <name evidence="2" type="ORF">CP557_21800</name>
</gene>
<comment type="caution">
    <text evidence="2">The sequence shown here is derived from an EMBL/GenBank/DDBJ whole genome shotgun (WGS) entry which is preliminary data.</text>
</comment>